<dbReference type="AlphaFoldDB" id="A0A7W6AH32"/>
<accession>A0A7W6AH32</accession>
<keyword evidence="4" id="KW-1185">Reference proteome</keyword>
<dbReference type="RefSeq" id="WP_183503921.1">
    <property type="nucleotide sequence ID" value="NZ_BSPG01000001.1"/>
</dbReference>
<gene>
    <name evidence="1" type="ORF">GCM10007884_00310</name>
    <name evidence="2" type="ORF">GGR33_001696</name>
</gene>
<reference evidence="1" key="1">
    <citation type="journal article" date="2014" name="Int. J. Syst. Evol. Microbiol.">
        <title>Complete genome of a new Firmicutes species belonging to the dominant human colonic microbiota ('Ruminococcus bicirculans') reveals two chromosomes and a selective capacity to utilize plant glucans.</title>
        <authorList>
            <consortium name="NISC Comparative Sequencing Program"/>
            <person name="Wegmann U."/>
            <person name="Louis P."/>
            <person name="Goesmann A."/>
            <person name="Henrissat B."/>
            <person name="Duncan S.H."/>
            <person name="Flint H.J."/>
        </authorList>
    </citation>
    <scope>NUCLEOTIDE SEQUENCE</scope>
    <source>
        <strain evidence="1">NBRC 107710</strain>
    </source>
</reference>
<sequence length="82" mass="8557">MADGTTFFARGFEYVLGRLVATTDSAANSQTEALLRAETLARRLPGAAAFAVRPQRDGTEVRTILGAFGDVPDDVIDGLAGG</sequence>
<dbReference type="Proteomes" id="UP001156881">
    <property type="component" value="Unassembled WGS sequence"/>
</dbReference>
<comment type="caution">
    <text evidence="2">The sequence shown here is derived from an EMBL/GenBank/DDBJ whole genome shotgun (WGS) entry which is preliminary data.</text>
</comment>
<reference evidence="1" key="4">
    <citation type="submission" date="2023-01" db="EMBL/GenBank/DDBJ databases">
        <title>Draft genome sequence of Methylobacterium brachythecii strain NBRC 107710.</title>
        <authorList>
            <person name="Sun Q."/>
            <person name="Mori K."/>
        </authorList>
    </citation>
    <scope>NUCLEOTIDE SEQUENCE</scope>
    <source>
        <strain evidence="1">NBRC 107710</strain>
    </source>
</reference>
<protein>
    <submittedName>
        <fullName evidence="2">Uncharacterized protein</fullName>
    </submittedName>
</protein>
<organism evidence="2 3">
    <name type="scientific">Methylobacterium brachythecii</name>
    <dbReference type="NCBI Taxonomy" id="1176177"/>
    <lineage>
        <taxon>Bacteria</taxon>
        <taxon>Pseudomonadati</taxon>
        <taxon>Pseudomonadota</taxon>
        <taxon>Alphaproteobacteria</taxon>
        <taxon>Hyphomicrobiales</taxon>
        <taxon>Methylobacteriaceae</taxon>
        <taxon>Methylobacterium</taxon>
    </lineage>
</organism>
<proteinExistence type="predicted"/>
<evidence type="ECO:0000313" key="4">
    <source>
        <dbReference type="Proteomes" id="UP001156881"/>
    </source>
</evidence>
<evidence type="ECO:0000313" key="2">
    <source>
        <dbReference type="EMBL" id="MBB3902201.1"/>
    </source>
</evidence>
<dbReference type="EMBL" id="BSPG01000001">
    <property type="protein sequence ID" value="GLS42046.1"/>
    <property type="molecule type" value="Genomic_DNA"/>
</dbReference>
<dbReference type="EMBL" id="JACIDN010000003">
    <property type="protein sequence ID" value="MBB3902201.1"/>
    <property type="molecule type" value="Genomic_DNA"/>
</dbReference>
<name>A0A7W6AH32_9HYPH</name>
<dbReference type="Proteomes" id="UP000517759">
    <property type="component" value="Unassembled WGS sequence"/>
</dbReference>
<reference evidence="2 3" key="3">
    <citation type="submission" date="2020-08" db="EMBL/GenBank/DDBJ databases">
        <title>Genomic Encyclopedia of Type Strains, Phase IV (KMG-IV): sequencing the most valuable type-strain genomes for metagenomic binning, comparative biology and taxonomic classification.</title>
        <authorList>
            <person name="Goeker M."/>
        </authorList>
    </citation>
    <scope>NUCLEOTIDE SEQUENCE [LARGE SCALE GENOMIC DNA]</scope>
    <source>
        <strain evidence="2 3">DSM 24105</strain>
    </source>
</reference>
<evidence type="ECO:0000313" key="3">
    <source>
        <dbReference type="Proteomes" id="UP000517759"/>
    </source>
</evidence>
<evidence type="ECO:0000313" key="1">
    <source>
        <dbReference type="EMBL" id="GLS42046.1"/>
    </source>
</evidence>
<reference evidence="4" key="2">
    <citation type="journal article" date="2019" name="Int. J. Syst. Evol. Microbiol.">
        <title>The Global Catalogue of Microorganisms (GCM) 10K type strain sequencing project: providing services to taxonomists for standard genome sequencing and annotation.</title>
        <authorList>
            <consortium name="The Broad Institute Genomics Platform"/>
            <consortium name="The Broad Institute Genome Sequencing Center for Infectious Disease"/>
            <person name="Wu L."/>
            <person name="Ma J."/>
        </authorList>
    </citation>
    <scope>NUCLEOTIDE SEQUENCE [LARGE SCALE GENOMIC DNA]</scope>
    <source>
        <strain evidence="4">NBRC 107710</strain>
    </source>
</reference>